<evidence type="ECO:0000256" key="1">
    <source>
        <dbReference type="SAM" id="MobiDB-lite"/>
    </source>
</evidence>
<feature type="region of interest" description="Disordered" evidence="1">
    <location>
        <begin position="226"/>
        <end position="255"/>
    </location>
</feature>
<dbReference type="SUPFAM" id="SSF56801">
    <property type="entry name" value="Acetyl-CoA synthetase-like"/>
    <property type="match status" value="1"/>
</dbReference>
<name>X8CHY1_MYCIT</name>
<dbReference type="GO" id="GO:0044550">
    <property type="term" value="P:secondary metabolite biosynthetic process"/>
    <property type="evidence" value="ECO:0007669"/>
    <property type="project" value="TreeGrafter"/>
</dbReference>
<dbReference type="Gene3D" id="2.30.38.10">
    <property type="entry name" value="Luciferase, Domain 3"/>
    <property type="match status" value="1"/>
</dbReference>
<dbReference type="Gene3D" id="3.40.50.980">
    <property type="match status" value="1"/>
</dbReference>
<gene>
    <name evidence="3" type="ORF">I550_3199</name>
</gene>
<evidence type="ECO:0000313" key="4">
    <source>
        <dbReference type="Proteomes" id="UP000020825"/>
    </source>
</evidence>
<feature type="compositionally biased region" description="Low complexity" evidence="1">
    <location>
        <begin position="237"/>
        <end position="255"/>
    </location>
</feature>
<evidence type="ECO:0000313" key="3">
    <source>
        <dbReference type="EMBL" id="EUA55048.1"/>
    </source>
</evidence>
<dbReference type="EMBL" id="JAOG01000002">
    <property type="protein sequence ID" value="EUA55048.1"/>
    <property type="molecule type" value="Genomic_DNA"/>
</dbReference>
<dbReference type="InterPro" id="IPR000873">
    <property type="entry name" value="AMP-dep_synth/lig_dom"/>
</dbReference>
<dbReference type="Proteomes" id="UP000020825">
    <property type="component" value="Unassembled WGS sequence"/>
</dbReference>
<accession>X8CHY1</accession>
<feature type="compositionally biased region" description="Polar residues" evidence="1">
    <location>
        <begin position="226"/>
        <end position="236"/>
    </location>
</feature>
<evidence type="ECO:0000259" key="2">
    <source>
        <dbReference type="Pfam" id="PF00501"/>
    </source>
</evidence>
<dbReference type="PANTHER" id="PTHR45527">
    <property type="entry name" value="NONRIBOSOMAL PEPTIDE SYNTHETASE"/>
    <property type="match status" value="1"/>
</dbReference>
<organism evidence="3 4">
    <name type="scientific">Mycobacterium intracellulare 1956</name>
    <dbReference type="NCBI Taxonomy" id="1299331"/>
    <lineage>
        <taxon>Bacteria</taxon>
        <taxon>Bacillati</taxon>
        <taxon>Actinomycetota</taxon>
        <taxon>Actinomycetes</taxon>
        <taxon>Mycobacteriales</taxon>
        <taxon>Mycobacteriaceae</taxon>
        <taxon>Mycobacterium</taxon>
        <taxon>Mycobacterium avium complex (MAC)</taxon>
    </lineage>
</organism>
<dbReference type="AlphaFoldDB" id="X8CHY1"/>
<protein>
    <submittedName>
        <fullName evidence="3">AMP-binding enzyme family protein</fullName>
    </submittedName>
</protein>
<dbReference type="GO" id="GO:0043041">
    <property type="term" value="P:amino acid activation for nonribosomal peptide biosynthetic process"/>
    <property type="evidence" value="ECO:0007669"/>
    <property type="project" value="TreeGrafter"/>
</dbReference>
<proteinExistence type="predicted"/>
<dbReference type="PANTHER" id="PTHR45527:SF14">
    <property type="entry name" value="PLIPASTATIN SYNTHASE SUBUNIT B"/>
    <property type="match status" value="1"/>
</dbReference>
<sequence length="288" mass="30900">MAVTHSNVTQLLESIDAQLDVGQVWTQCHSLAFDFSVWEVFGALLHGGRLVVVPDDVVRSPDDLRALLVREQVSVLSQTPSAFYALQSADALAPELGEQLKLQTVVFGGEALEPRRLSTWLHHHPGLPRMINMYGITETTVHASFREILRGDVDNNVSPIGVPLGNLAFFVLDGWLRPVPVGGVGELYVAGGDWPPATWAARGCRPPDSWPAPSVRPARGCIAPVTSSGGAPTGSCSTSAVPTSRSRSAATASSWARSVPRWPTSRASSTRRCSFVRIVPATSVWSAM</sequence>
<dbReference type="PATRIC" id="fig|1299331.3.peg.3119"/>
<dbReference type="Pfam" id="PF00501">
    <property type="entry name" value="AMP-binding"/>
    <property type="match status" value="1"/>
</dbReference>
<comment type="caution">
    <text evidence="3">The sequence shown here is derived from an EMBL/GenBank/DDBJ whole genome shotgun (WGS) entry which is preliminary data.</text>
</comment>
<feature type="domain" description="AMP-dependent synthetase/ligase" evidence="2">
    <location>
        <begin position="3"/>
        <end position="191"/>
    </location>
</feature>
<dbReference type="GO" id="GO:0031177">
    <property type="term" value="F:phosphopantetheine binding"/>
    <property type="evidence" value="ECO:0007669"/>
    <property type="project" value="TreeGrafter"/>
</dbReference>
<reference evidence="3 4" key="1">
    <citation type="submission" date="2013-12" db="EMBL/GenBank/DDBJ databases">
        <authorList>
            <person name="Zelazny A."/>
            <person name="Olivier K."/>
            <person name="Holland S."/>
            <person name="Lenaerts A."/>
            <person name="Ordway D."/>
            <person name="DeGroote M.A."/>
            <person name="Parker T."/>
            <person name="Sizemore C."/>
            <person name="Tallon L.J."/>
            <person name="Sadzewicz L.K."/>
            <person name="Sengamalay N."/>
            <person name="Fraser C.M."/>
            <person name="Hine E."/>
            <person name="Shefchek K.A."/>
            <person name="Das S.P."/>
            <person name="Tettelin H."/>
        </authorList>
    </citation>
    <scope>NUCLEOTIDE SEQUENCE [LARGE SCALE GENOMIC DNA]</scope>
    <source>
        <strain evidence="3 4">1956</strain>
    </source>
</reference>
<dbReference type="GO" id="GO:0005829">
    <property type="term" value="C:cytosol"/>
    <property type="evidence" value="ECO:0007669"/>
    <property type="project" value="TreeGrafter"/>
</dbReference>